<organism evidence="2 3">
    <name type="scientific">Siminovitchia acidinfaciens</name>
    <dbReference type="NCBI Taxonomy" id="2321395"/>
    <lineage>
        <taxon>Bacteria</taxon>
        <taxon>Bacillati</taxon>
        <taxon>Bacillota</taxon>
        <taxon>Bacilli</taxon>
        <taxon>Bacillales</taxon>
        <taxon>Bacillaceae</taxon>
        <taxon>Siminovitchia</taxon>
    </lineage>
</organism>
<evidence type="ECO:0000256" key="1">
    <source>
        <dbReference type="SAM" id="Phobius"/>
    </source>
</evidence>
<reference evidence="2" key="1">
    <citation type="submission" date="2018-12" db="EMBL/GenBank/DDBJ databases">
        <authorList>
            <person name="Sun L."/>
            <person name="Chen Z."/>
        </authorList>
    </citation>
    <scope>NUCLEOTIDE SEQUENCE [LARGE SCALE GENOMIC DNA]</scope>
    <source>
        <strain evidence="2">3-2-2</strain>
    </source>
</reference>
<evidence type="ECO:0000313" key="3">
    <source>
        <dbReference type="Proteomes" id="UP000287156"/>
    </source>
</evidence>
<dbReference type="RefSeq" id="WP_126051376.1">
    <property type="nucleotide sequence ID" value="NZ_QYTV02000006.1"/>
</dbReference>
<protein>
    <submittedName>
        <fullName evidence="2">Uncharacterized protein</fullName>
    </submittedName>
</protein>
<name>A0A429XWX6_9BACI</name>
<feature type="transmembrane region" description="Helical" evidence="1">
    <location>
        <begin position="9"/>
        <end position="29"/>
    </location>
</feature>
<dbReference type="AlphaFoldDB" id="A0A429XWX6"/>
<dbReference type="EMBL" id="QYTV02000006">
    <property type="protein sequence ID" value="RST72997.1"/>
    <property type="molecule type" value="Genomic_DNA"/>
</dbReference>
<sequence length="68" mass="7051">MSCLANTPLCLYLAAIIAGYALLGLTILLPGPLAAFSTIILIVAVVVIILFSLVLILKALKALIASTR</sequence>
<evidence type="ECO:0000313" key="2">
    <source>
        <dbReference type="EMBL" id="RST72997.1"/>
    </source>
</evidence>
<accession>A0A429XWX6</accession>
<comment type="caution">
    <text evidence="2">The sequence shown here is derived from an EMBL/GenBank/DDBJ whole genome shotgun (WGS) entry which is preliminary data.</text>
</comment>
<keyword evidence="3" id="KW-1185">Reference proteome</keyword>
<feature type="transmembrane region" description="Helical" evidence="1">
    <location>
        <begin position="35"/>
        <end position="60"/>
    </location>
</feature>
<keyword evidence="1" id="KW-0812">Transmembrane</keyword>
<gene>
    <name evidence="2" type="ORF">D4T97_014005</name>
</gene>
<dbReference type="Proteomes" id="UP000287156">
    <property type="component" value="Unassembled WGS sequence"/>
</dbReference>
<keyword evidence="1" id="KW-0472">Membrane</keyword>
<proteinExistence type="predicted"/>
<keyword evidence="1" id="KW-1133">Transmembrane helix</keyword>